<protein>
    <submittedName>
        <fullName evidence="2">Uncharacterized protein</fullName>
    </submittedName>
</protein>
<dbReference type="AlphaFoldDB" id="A0A1K0IPW9"/>
<accession>A0A1K0IPW9</accession>
<feature type="compositionally biased region" description="Basic and acidic residues" evidence="1">
    <location>
        <begin position="37"/>
        <end position="47"/>
    </location>
</feature>
<reference evidence="2" key="1">
    <citation type="submission" date="2016-09" db="EMBL/GenBank/DDBJ databases">
        <authorList>
            <person name="Capua I."/>
            <person name="De Benedictis P."/>
            <person name="Joannis T."/>
            <person name="Lombin L.H."/>
            <person name="Cattoli G."/>
        </authorList>
    </citation>
    <scope>NUCLEOTIDE SEQUENCE</scope>
    <source>
        <strain evidence="2">B9</strain>
    </source>
</reference>
<gene>
    <name evidence="2" type="ORF">CNECB9_2110006</name>
</gene>
<evidence type="ECO:0000313" key="2">
    <source>
        <dbReference type="EMBL" id="SCU74906.1"/>
    </source>
</evidence>
<sequence length="47" mass="5475">MAADAERRIPSHTAHPGREDKPFGNHSWEYDPAYHQTHREQMTTRAS</sequence>
<dbReference type="EMBL" id="FMSH01000126">
    <property type="protein sequence ID" value="SCU74906.1"/>
    <property type="molecule type" value="Genomic_DNA"/>
</dbReference>
<name>A0A1K0IPW9_CUPNE</name>
<organism evidence="2">
    <name type="scientific">Cupriavidus necator</name>
    <name type="common">Alcaligenes eutrophus</name>
    <name type="synonym">Ralstonia eutropha</name>
    <dbReference type="NCBI Taxonomy" id="106590"/>
    <lineage>
        <taxon>Bacteria</taxon>
        <taxon>Pseudomonadati</taxon>
        <taxon>Pseudomonadota</taxon>
        <taxon>Betaproteobacteria</taxon>
        <taxon>Burkholderiales</taxon>
        <taxon>Burkholderiaceae</taxon>
        <taxon>Cupriavidus</taxon>
    </lineage>
</organism>
<proteinExistence type="predicted"/>
<feature type="region of interest" description="Disordered" evidence="1">
    <location>
        <begin position="1"/>
        <end position="47"/>
    </location>
</feature>
<evidence type="ECO:0000256" key="1">
    <source>
        <dbReference type="SAM" id="MobiDB-lite"/>
    </source>
</evidence>